<comment type="function">
    <text evidence="13">Required for the formation of a threonylcarbamoyl group on adenosine at position 37 (t(6)A37) in tRNAs that read codons beginning with adenine.</text>
</comment>
<keyword evidence="16" id="KW-1185">Reference proteome</keyword>
<dbReference type="InterPro" id="IPR038385">
    <property type="entry name" value="Sua5/YwlC_C"/>
</dbReference>
<evidence type="ECO:0000313" key="16">
    <source>
        <dbReference type="Proteomes" id="UP001589834"/>
    </source>
</evidence>
<evidence type="ECO:0000256" key="1">
    <source>
        <dbReference type="ARBA" id="ARBA00004496"/>
    </source>
</evidence>
<keyword evidence="10 13" id="KW-0067">ATP-binding</keyword>
<dbReference type="InterPro" id="IPR010923">
    <property type="entry name" value="T(6)A37_SUA5"/>
</dbReference>
<dbReference type="PIRSF" id="PIRSF004930">
    <property type="entry name" value="Tln_factor_SUA5"/>
    <property type="match status" value="1"/>
</dbReference>
<keyword evidence="9 13" id="KW-0547">Nucleotide-binding</keyword>
<protein>
    <recommendedName>
        <fullName evidence="4 13">Threonylcarbamoyl-AMP synthase</fullName>
        <shortName evidence="13">TC-AMP synthase</shortName>
        <ecNumber evidence="3 13">2.7.7.87</ecNumber>
    </recommendedName>
    <alternativeName>
        <fullName evidence="11 13">L-threonylcarbamoyladenylate synthase</fullName>
    </alternativeName>
</protein>
<dbReference type="EMBL" id="JBHLTN010000039">
    <property type="protein sequence ID" value="MFC0594210.1"/>
    <property type="molecule type" value="Genomic_DNA"/>
</dbReference>
<evidence type="ECO:0000256" key="10">
    <source>
        <dbReference type="ARBA" id="ARBA00022840"/>
    </source>
</evidence>
<evidence type="ECO:0000256" key="7">
    <source>
        <dbReference type="ARBA" id="ARBA00022694"/>
    </source>
</evidence>
<proteinExistence type="inferred from homology"/>
<evidence type="ECO:0000313" key="15">
    <source>
        <dbReference type="EMBL" id="MFC0594210.1"/>
    </source>
</evidence>
<dbReference type="PROSITE" id="PS51163">
    <property type="entry name" value="YRDC"/>
    <property type="match status" value="1"/>
</dbReference>
<reference evidence="15 16" key="1">
    <citation type="submission" date="2024-09" db="EMBL/GenBank/DDBJ databases">
        <authorList>
            <person name="Sun Q."/>
            <person name="Mori K."/>
        </authorList>
    </citation>
    <scope>NUCLEOTIDE SEQUENCE [LARGE SCALE GENOMIC DNA]</scope>
    <source>
        <strain evidence="15 16">NCAIM B.02336</strain>
    </source>
</reference>
<feature type="domain" description="YrdC-like" evidence="14">
    <location>
        <begin position="8"/>
        <end position="226"/>
    </location>
</feature>
<keyword evidence="7 13" id="KW-0819">tRNA processing</keyword>
<evidence type="ECO:0000256" key="13">
    <source>
        <dbReference type="PIRNR" id="PIRNR004930"/>
    </source>
</evidence>
<dbReference type="InterPro" id="IPR006070">
    <property type="entry name" value="Sua5-like_dom"/>
</dbReference>
<comment type="similarity">
    <text evidence="2 13">Belongs to the SUA5 family.</text>
</comment>
<evidence type="ECO:0000256" key="8">
    <source>
        <dbReference type="ARBA" id="ARBA00022695"/>
    </source>
</evidence>
<comment type="caution">
    <text evidence="15">The sequence shown here is derived from an EMBL/GenBank/DDBJ whole genome shotgun (WGS) entry which is preliminary data.</text>
</comment>
<dbReference type="Pfam" id="PF01300">
    <property type="entry name" value="Sua5_yciO_yrdC"/>
    <property type="match status" value="2"/>
</dbReference>
<dbReference type="SUPFAM" id="SSF55821">
    <property type="entry name" value="YrdC/RibB"/>
    <property type="match status" value="2"/>
</dbReference>
<name>A0ABV6PWI5_9BURK</name>
<keyword evidence="5 13" id="KW-0963">Cytoplasm</keyword>
<dbReference type="PANTHER" id="PTHR17490">
    <property type="entry name" value="SUA5"/>
    <property type="match status" value="1"/>
</dbReference>
<evidence type="ECO:0000256" key="11">
    <source>
        <dbReference type="ARBA" id="ARBA00029774"/>
    </source>
</evidence>
<dbReference type="InterPro" id="IPR050156">
    <property type="entry name" value="TC-AMP_synthase_SUA5"/>
</dbReference>
<evidence type="ECO:0000256" key="6">
    <source>
        <dbReference type="ARBA" id="ARBA00022679"/>
    </source>
</evidence>
<evidence type="ECO:0000256" key="2">
    <source>
        <dbReference type="ARBA" id="ARBA00007663"/>
    </source>
</evidence>
<evidence type="ECO:0000256" key="5">
    <source>
        <dbReference type="ARBA" id="ARBA00022490"/>
    </source>
</evidence>
<keyword evidence="6 13" id="KW-0808">Transferase</keyword>
<dbReference type="GO" id="GO:0061710">
    <property type="term" value="F:L-threonylcarbamoyladenylate synthase"/>
    <property type="evidence" value="ECO:0007669"/>
    <property type="project" value="UniProtKB-EC"/>
</dbReference>
<evidence type="ECO:0000256" key="4">
    <source>
        <dbReference type="ARBA" id="ARBA00015492"/>
    </source>
</evidence>
<dbReference type="Pfam" id="PF03481">
    <property type="entry name" value="Sua5_C"/>
    <property type="match status" value="1"/>
</dbReference>
<comment type="subcellular location">
    <subcellularLocation>
        <location evidence="1 13">Cytoplasm</location>
    </subcellularLocation>
</comment>
<sequence length="359" mass="36760">MILDGQQAASIARAADALAAGQLVGLPTETVYGLAGDADNAAAVRQIYATKGRPADHPLIVHVASAAQVAHFAAAGPPQGGEGPLGGQRSMRSSAAWGQTSHAAVPAFAQRLIDAFWPGPLTLILPRRAGVAEAAAGGQPTIGLRCPAHPVAQALLAACAARGVLGLAAPSANRFGRVSPTTAPHVAAEFGDDLLVLDGGACAVGIESTIVDCTRGAPVLLRPGQLARADIERAAGQRLRTQAELGAPDPKASGTLAAHYAPRARVRLMSAAELRTALQLLGADARHIAVWARAPLASPSAHLLLRRMPDDAGAAAQQLFAVLRAFDDAQARLIWVETPPADAAWDGVRDRLQRATAAG</sequence>
<evidence type="ECO:0000256" key="3">
    <source>
        <dbReference type="ARBA" id="ARBA00012584"/>
    </source>
</evidence>
<dbReference type="Proteomes" id="UP001589834">
    <property type="component" value="Unassembled WGS sequence"/>
</dbReference>
<dbReference type="InterPro" id="IPR017945">
    <property type="entry name" value="DHBP_synth_RibB-like_a/b_dom"/>
</dbReference>
<keyword evidence="8 13" id="KW-0548">Nucleotidyltransferase</keyword>
<accession>A0ABV6PWI5</accession>
<evidence type="ECO:0000256" key="12">
    <source>
        <dbReference type="ARBA" id="ARBA00048366"/>
    </source>
</evidence>
<dbReference type="InterPro" id="IPR005145">
    <property type="entry name" value="Sua5_C"/>
</dbReference>
<gene>
    <name evidence="15" type="ORF">ACFFGG_16800</name>
</gene>
<dbReference type="RefSeq" id="WP_293224084.1">
    <property type="nucleotide sequence ID" value="NZ_JBHLTN010000039.1"/>
</dbReference>
<dbReference type="Gene3D" id="3.90.870.10">
    <property type="entry name" value="DHBP synthase"/>
    <property type="match status" value="1"/>
</dbReference>
<dbReference type="EC" id="2.7.7.87" evidence="3 13"/>
<comment type="catalytic activity">
    <reaction evidence="12 13">
        <text>L-threonine + hydrogencarbonate + ATP = L-threonylcarbamoyladenylate + diphosphate + H2O</text>
        <dbReference type="Rhea" id="RHEA:36407"/>
        <dbReference type="ChEBI" id="CHEBI:15377"/>
        <dbReference type="ChEBI" id="CHEBI:17544"/>
        <dbReference type="ChEBI" id="CHEBI:30616"/>
        <dbReference type="ChEBI" id="CHEBI:33019"/>
        <dbReference type="ChEBI" id="CHEBI:57926"/>
        <dbReference type="ChEBI" id="CHEBI:73682"/>
        <dbReference type="EC" id="2.7.7.87"/>
    </reaction>
</comment>
<dbReference type="Gene3D" id="3.40.50.11030">
    <property type="entry name" value="Threonylcarbamoyl-AMP synthase, C-terminal domain"/>
    <property type="match status" value="1"/>
</dbReference>
<evidence type="ECO:0000259" key="14">
    <source>
        <dbReference type="PROSITE" id="PS51163"/>
    </source>
</evidence>
<organism evidence="15 16">
    <name type="scientific">Ottowia pentelensis</name>
    <dbReference type="NCBI Taxonomy" id="511108"/>
    <lineage>
        <taxon>Bacteria</taxon>
        <taxon>Pseudomonadati</taxon>
        <taxon>Pseudomonadota</taxon>
        <taxon>Betaproteobacteria</taxon>
        <taxon>Burkholderiales</taxon>
        <taxon>Comamonadaceae</taxon>
        <taxon>Ottowia</taxon>
    </lineage>
</organism>
<dbReference type="PANTHER" id="PTHR17490:SF16">
    <property type="entry name" value="THREONYLCARBAMOYL-AMP SYNTHASE"/>
    <property type="match status" value="1"/>
</dbReference>
<evidence type="ECO:0000256" key="9">
    <source>
        <dbReference type="ARBA" id="ARBA00022741"/>
    </source>
</evidence>